<proteinExistence type="predicted"/>
<accession>A0A0S4IRA6</accession>
<organism evidence="1 2">
    <name type="scientific">Bodo saltans</name>
    <name type="common">Flagellated protozoan</name>
    <dbReference type="NCBI Taxonomy" id="75058"/>
    <lineage>
        <taxon>Eukaryota</taxon>
        <taxon>Discoba</taxon>
        <taxon>Euglenozoa</taxon>
        <taxon>Kinetoplastea</taxon>
        <taxon>Metakinetoplastina</taxon>
        <taxon>Eubodonida</taxon>
        <taxon>Bodonidae</taxon>
        <taxon>Bodo</taxon>
    </lineage>
</organism>
<feature type="non-terminal residue" evidence="1">
    <location>
        <position position="185"/>
    </location>
</feature>
<evidence type="ECO:0000313" key="1">
    <source>
        <dbReference type="EMBL" id="CUE77667.1"/>
    </source>
</evidence>
<dbReference type="EMBL" id="CYKH01000191">
    <property type="protein sequence ID" value="CUE77667.1"/>
    <property type="molecule type" value="Genomic_DNA"/>
</dbReference>
<dbReference type="VEuPathDB" id="TriTrypDB:BSAL_56305"/>
<name>A0A0S4IRA6_BODSA</name>
<evidence type="ECO:0000313" key="2">
    <source>
        <dbReference type="Proteomes" id="UP000051952"/>
    </source>
</evidence>
<sequence length="185" mass="20630">MELQERSRQLKKVTEALNCVEDSASQKTNIAFSSSPRGSGKTQFIKWSLGKLRLGALTCGHVIVRCCDRAKKAEQPWLTKVMGQETRKGLCELIREHVATVTGRSQAPEDYSTPDKAYETWMRVTAQYFRIPDGAKDIDTLIVLDTCEVSRTISTLSLCVSLVPPARLSRFACLLSHLRGSLALR</sequence>
<gene>
    <name evidence="1" type="ORF">BSAL_56305</name>
</gene>
<reference evidence="2" key="1">
    <citation type="submission" date="2015-09" db="EMBL/GenBank/DDBJ databases">
        <authorList>
            <consortium name="Pathogen Informatics"/>
        </authorList>
    </citation>
    <scope>NUCLEOTIDE SEQUENCE [LARGE SCALE GENOMIC DNA]</scope>
    <source>
        <strain evidence="2">Lake Konstanz</strain>
    </source>
</reference>
<protein>
    <submittedName>
        <fullName evidence="1">Bodo-specific multi-copy gene family, putative</fullName>
    </submittedName>
</protein>
<dbReference type="Proteomes" id="UP000051952">
    <property type="component" value="Unassembled WGS sequence"/>
</dbReference>
<dbReference type="AlphaFoldDB" id="A0A0S4IRA6"/>
<keyword evidence="2" id="KW-1185">Reference proteome</keyword>